<evidence type="ECO:0000256" key="1">
    <source>
        <dbReference type="ARBA" id="ARBA00023319"/>
    </source>
</evidence>
<feature type="domain" description="Ig-like" evidence="5">
    <location>
        <begin position="171"/>
        <end position="268"/>
    </location>
</feature>
<dbReference type="Pfam" id="PF00047">
    <property type="entry name" value="ig"/>
    <property type="match status" value="1"/>
</dbReference>
<dbReference type="Gene3D" id="2.60.40.10">
    <property type="entry name" value="Immunoglobulins"/>
    <property type="match status" value="2"/>
</dbReference>
<dbReference type="SUPFAM" id="SSF48726">
    <property type="entry name" value="Immunoglobulin"/>
    <property type="match status" value="1"/>
</dbReference>
<gene>
    <name evidence="6" type="ORF">HGM15179_009706</name>
</gene>
<proteinExistence type="predicted"/>
<keyword evidence="1" id="KW-0393">Immunoglobulin domain</keyword>
<dbReference type="InterPro" id="IPR007110">
    <property type="entry name" value="Ig-like_dom"/>
</dbReference>
<dbReference type="InterPro" id="IPR036179">
    <property type="entry name" value="Ig-like_dom_sf"/>
</dbReference>
<evidence type="ECO:0000256" key="3">
    <source>
        <dbReference type="SAM" id="Phobius"/>
    </source>
</evidence>
<dbReference type="InterPro" id="IPR013151">
    <property type="entry name" value="Immunoglobulin_dom"/>
</dbReference>
<comment type="caution">
    <text evidence="6">The sequence shown here is derived from an EMBL/GenBank/DDBJ whole genome shotgun (WGS) entry which is preliminary data.</text>
</comment>
<evidence type="ECO:0000256" key="2">
    <source>
        <dbReference type="SAM" id="MobiDB-lite"/>
    </source>
</evidence>
<dbReference type="OrthoDB" id="9932757at2759"/>
<reference evidence="6" key="1">
    <citation type="submission" date="2019-04" db="EMBL/GenBank/DDBJ databases">
        <title>Genome assembly of Zosterops borbonicus 15179.</title>
        <authorList>
            <person name="Leroy T."/>
            <person name="Anselmetti Y."/>
            <person name="Tilak M.-K."/>
            <person name="Nabholz B."/>
        </authorList>
    </citation>
    <scope>NUCLEOTIDE SEQUENCE</scope>
    <source>
        <strain evidence="6">HGM_15179</strain>
        <tissue evidence="6">Muscle</tissue>
    </source>
</reference>
<keyword evidence="3" id="KW-0812">Transmembrane</keyword>
<keyword evidence="3" id="KW-1133">Transmembrane helix</keyword>
<accession>A0A8K1LKX8</accession>
<dbReference type="PROSITE" id="PS50835">
    <property type="entry name" value="IG_LIKE"/>
    <property type="match status" value="2"/>
</dbReference>
<dbReference type="SMART" id="SM00409">
    <property type="entry name" value="IG"/>
    <property type="match status" value="2"/>
</dbReference>
<feature type="transmembrane region" description="Helical" evidence="3">
    <location>
        <begin position="279"/>
        <end position="299"/>
    </location>
</feature>
<dbReference type="Proteomes" id="UP000796761">
    <property type="component" value="Unassembled WGS sequence"/>
</dbReference>
<dbReference type="PANTHER" id="PTHR46013:SF7">
    <property type="entry name" value="IG-LIKE DOMAIN-CONTAINING PROTEIN"/>
    <property type="match status" value="1"/>
</dbReference>
<feature type="signal peptide" evidence="4">
    <location>
        <begin position="1"/>
        <end position="26"/>
    </location>
</feature>
<protein>
    <recommendedName>
        <fullName evidence="5">Ig-like domain-containing protein</fullName>
    </recommendedName>
</protein>
<keyword evidence="7" id="KW-1185">Reference proteome</keyword>
<dbReference type="InterPro" id="IPR003599">
    <property type="entry name" value="Ig_sub"/>
</dbReference>
<feature type="compositionally biased region" description="Polar residues" evidence="2">
    <location>
        <begin position="33"/>
        <end position="45"/>
    </location>
</feature>
<dbReference type="CDD" id="cd00096">
    <property type="entry name" value="Ig"/>
    <property type="match status" value="2"/>
</dbReference>
<dbReference type="PANTHER" id="PTHR46013">
    <property type="entry name" value="VASCULAR CELL ADHESION MOLECULE 1"/>
    <property type="match status" value="1"/>
</dbReference>
<keyword evidence="3" id="KW-0472">Membrane</keyword>
<dbReference type="InterPro" id="IPR013098">
    <property type="entry name" value="Ig_I-set"/>
</dbReference>
<feature type="domain" description="Ig-like" evidence="5">
    <location>
        <begin position="68"/>
        <end position="154"/>
    </location>
</feature>
<organism evidence="6 7">
    <name type="scientific">Zosterops borbonicus</name>
    <dbReference type="NCBI Taxonomy" id="364589"/>
    <lineage>
        <taxon>Eukaryota</taxon>
        <taxon>Metazoa</taxon>
        <taxon>Chordata</taxon>
        <taxon>Craniata</taxon>
        <taxon>Vertebrata</taxon>
        <taxon>Euteleostomi</taxon>
        <taxon>Archelosauria</taxon>
        <taxon>Archosauria</taxon>
        <taxon>Dinosauria</taxon>
        <taxon>Saurischia</taxon>
        <taxon>Theropoda</taxon>
        <taxon>Coelurosauria</taxon>
        <taxon>Aves</taxon>
        <taxon>Neognathae</taxon>
        <taxon>Neoaves</taxon>
        <taxon>Telluraves</taxon>
        <taxon>Australaves</taxon>
        <taxon>Passeriformes</taxon>
        <taxon>Sylvioidea</taxon>
        <taxon>Zosteropidae</taxon>
        <taxon>Zosterops</taxon>
    </lineage>
</organism>
<dbReference type="EMBL" id="SWJQ01000269">
    <property type="protein sequence ID" value="TRZ17403.1"/>
    <property type="molecule type" value="Genomic_DNA"/>
</dbReference>
<feature type="region of interest" description="Disordered" evidence="2">
    <location>
        <begin position="27"/>
        <end position="80"/>
    </location>
</feature>
<dbReference type="Pfam" id="PF07679">
    <property type="entry name" value="I-set"/>
    <property type="match status" value="1"/>
</dbReference>
<keyword evidence="4" id="KW-0732">Signal</keyword>
<dbReference type="AlphaFoldDB" id="A0A8K1LKX8"/>
<evidence type="ECO:0000313" key="6">
    <source>
        <dbReference type="EMBL" id="TRZ17403.1"/>
    </source>
</evidence>
<sequence>MPAAFSGQRLQCLLLLLPLLCTRVSGGSPAESAVTTQDSNQTEVNPVTKMQAGHESSGNSVATERLKPASKQNSQSVSGHEIVLSGASVEKDIPVPSSTKIELTCKLDENSDLKDPQVTWKKGSETISHTSKTQNSWTIELTISDKSHLGSYTCFLKGEKEISAVFHLQVPNLEGRKKPIISYEGDKAVMVCKTEYNPKSWIWYMNVTNGTGRVSIDKVLPTDKFLIKIKSAEVSRLEILKLTKEDGGVYWCEASFDLGTSETRFELRVLSITTPLKPFMAVVIEVAVLVITIALLEVCSKRKGKRGEKEFDQIEKL</sequence>
<name>A0A8K1LKX8_9PASS</name>
<dbReference type="InterPro" id="IPR013783">
    <property type="entry name" value="Ig-like_fold"/>
</dbReference>
<evidence type="ECO:0000256" key="4">
    <source>
        <dbReference type="SAM" id="SignalP"/>
    </source>
</evidence>
<evidence type="ECO:0000259" key="5">
    <source>
        <dbReference type="PROSITE" id="PS50835"/>
    </source>
</evidence>
<evidence type="ECO:0000313" key="7">
    <source>
        <dbReference type="Proteomes" id="UP000796761"/>
    </source>
</evidence>
<feature type="chain" id="PRO_5035462515" description="Ig-like domain-containing protein" evidence="4">
    <location>
        <begin position="27"/>
        <end position="317"/>
    </location>
</feature>